<evidence type="ECO:0000256" key="4">
    <source>
        <dbReference type="ARBA" id="ARBA00023235"/>
    </source>
</evidence>
<dbReference type="PANTHER" id="PTHR43725:SF53">
    <property type="entry name" value="UDP-ARABINOSE 4-EPIMERASE 1"/>
    <property type="match status" value="1"/>
</dbReference>
<dbReference type="GO" id="GO:0003978">
    <property type="term" value="F:UDP-glucose 4-epimerase activity"/>
    <property type="evidence" value="ECO:0007669"/>
    <property type="project" value="InterPro"/>
</dbReference>
<proteinExistence type="inferred from homology"/>
<dbReference type="Gene3D" id="3.90.25.10">
    <property type="entry name" value="UDP-galactose 4-epimerase, domain 1"/>
    <property type="match status" value="1"/>
</dbReference>
<keyword evidence="4 7" id="KW-0413">Isomerase</keyword>
<evidence type="ECO:0000256" key="5">
    <source>
        <dbReference type="ARBA" id="ARBA00023277"/>
    </source>
</evidence>
<dbReference type="CDD" id="cd05247">
    <property type="entry name" value="UDP_G4E_1_SDR_e"/>
    <property type="match status" value="1"/>
</dbReference>
<dbReference type="InterPro" id="IPR036291">
    <property type="entry name" value="NAD(P)-bd_dom_sf"/>
</dbReference>
<dbReference type="Proteomes" id="UP000253099">
    <property type="component" value="Unassembled WGS sequence"/>
</dbReference>
<evidence type="ECO:0000256" key="3">
    <source>
        <dbReference type="ARBA" id="ARBA00023027"/>
    </source>
</evidence>
<reference evidence="7 8" key="1">
    <citation type="submission" date="2018-06" db="EMBL/GenBank/DDBJ databases">
        <title>Genomic insight into two independent archaeal endosymbiosis events.</title>
        <authorList>
            <person name="Lind A.E."/>
            <person name="Lewis W.H."/>
            <person name="Spang A."/>
            <person name="Guy L."/>
            <person name="Embley M.T."/>
            <person name="Ettema T.J.G."/>
        </authorList>
    </citation>
    <scope>NUCLEOTIDE SEQUENCE [LARGE SCALE GENOMIC DNA]</scope>
    <source>
        <strain evidence="7">NOE</strain>
    </source>
</reference>
<comment type="cofactor">
    <cofactor evidence="1">
        <name>NAD(+)</name>
        <dbReference type="ChEBI" id="CHEBI:57540"/>
    </cofactor>
</comment>
<evidence type="ECO:0000256" key="2">
    <source>
        <dbReference type="ARBA" id="ARBA00007637"/>
    </source>
</evidence>
<dbReference type="InterPro" id="IPR005886">
    <property type="entry name" value="UDP_G4E"/>
</dbReference>
<sequence length="347" mass="39269">MILITGGAGYIGAHVNKKLHKEGFDTIVLDNLSHGHEHAVKWGEFFEVDLADSESINSIFDKFDIEGVMHFAAFTSVVESIEFPTMYFKNNYKNTLKLLKIMKEHSVDKFIFSSTAAVYGNPKKIPIVENSPINPINPYGKSKLMVENILKRESELKSSNFRYSSLRYFNAAGADPECEIGEDHDPETHLIPLILDVALGKKEKITIFGDNYDTLDGTCIRDYIHVNDLAQAHIKAFNYITDNKFNRNNNGNDFNNDSDNNSNNNFNNNSVFNIGNGNGFSVKEVIDVCERITGEKINQNISKRREGDPPILVADSKKAKNMLNWDINLSDLAKIIETAWNWHKKKN</sequence>
<dbReference type="AlphaFoldDB" id="A0A366M9N5"/>
<evidence type="ECO:0000313" key="8">
    <source>
        <dbReference type="Proteomes" id="UP000253099"/>
    </source>
</evidence>
<keyword evidence="8" id="KW-1185">Reference proteome</keyword>
<dbReference type="GO" id="GO:0033499">
    <property type="term" value="P:galactose catabolic process via UDP-galactose, Leloir pathway"/>
    <property type="evidence" value="ECO:0007669"/>
    <property type="project" value="TreeGrafter"/>
</dbReference>
<dbReference type="SUPFAM" id="SSF51735">
    <property type="entry name" value="NAD(P)-binding Rossmann-fold domains"/>
    <property type="match status" value="1"/>
</dbReference>
<evidence type="ECO:0000256" key="1">
    <source>
        <dbReference type="ARBA" id="ARBA00001911"/>
    </source>
</evidence>
<evidence type="ECO:0000313" key="7">
    <source>
        <dbReference type="EMBL" id="RBQ22543.1"/>
    </source>
</evidence>
<comment type="similarity">
    <text evidence="2">Belongs to the NAD(P)-dependent epimerase/dehydratase family.</text>
</comment>
<feature type="domain" description="NAD-dependent epimerase/dehydratase" evidence="6">
    <location>
        <begin position="2"/>
        <end position="239"/>
    </location>
</feature>
<keyword evidence="5" id="KW-0119">Carbohydrate metabolism</keyword>
<dbReference type="NCBIfam" id="TIGR01179">
    <property type="entry name" value="galE"/>
    <property type="match status" value="1"/>
</dbReference>
<dbReference type="Gene3D" id="3.40.50.720">
    <property type="entry name" value="NAD(P)-binding Rossmann-like Domain"/>
    <property type="match status" value="1"/>
</dbReference>
<protein>
    <submittedName>
        <fullName evidence="7">ADP-L-glycero-D-manno-heptose-6-epimerase</fullName>
        <ecNumber evidence="7">5.1.3.20</ecNumber>
    </submittedName>
</protein>
<dbReference type="EMBL" id="NIZT01000059">
    <property type="protein sequence ID" value="RBQ22543.1"/>
    <property type="molecule type" value="Genomic_DNA"/>
</dbReference>
<dbReference type="PANTHER" id="PTHR43725">
    <property type="entry name" value="UDP-GLUCOSE 4-EPIMERASE"/>
    <property type="match status" value="1"/>
</dbReference>
<dbReference type="InterPro" id="IPR001509">
    <property type="entry name" value="Epimerase_deHydtase"/>
</dbReference>
<dbReference type="GO" id="GO:0008712">
    <property type="term" value="F:ADP-glyceromanno-heptose 6-epimerase activity"/>
    <property type="evidence" value="ECO:0007669"/>
    <property type="project" value="UniProtKB-EC"/>
</dbReference>
<keyword evidence="3" id="KW-0520">NAD</keyword>
<accession>A0A366M9N5</accession>
<evidence type="ECO:0000259" key="6">
    <source>
        <dbReference type="Pfam" id="PF01370"/>
    </source>
</evidence>
<dbReference type="Pfam" id="PF01370">
    <property type="entry name" value="Epimerase"/>
    <property type="match status" value="1"/>
</dbReference>
<name>A0A366M9N5_9EURY</name>
<organism evidence="7 8">
    <name type="scientific">Candidatus Methanobinarius endosymbioticus</name>
    <dbReference type="NCBI Taxonomy" id="2006182"/>
    <lineage>
        <taxon>Archaea</taxon>
        <taxon>Methanobacteriati</taxon>
        <taxon>Methanobacteriota</taxon>
        <taxon>Methanomada group</taxon>
        <taxon>Methanobacteria</taxon>
        <taxon>Methanobacteriales</taxon>
        <taxon>Methanobacteriaceae</taxon>
        <taxon>Candidatus Methanobinarius</taxon>
    </lineage>
</organism>
<comment type="caution">
    <text evidence="7">The sequence shown here is derived from an EMBL/GenBank/DDBJ whole genome shotgun (WGS) entry which is preliminary data.</text>
</comment>
<gene>
    <name evidence="7" type="primary">hldD</name>
    <name evidence="7" type="ORF">ALNOE001_17480</name>
</gene>
<dbReference type="EC" id="5.1.3.20" evidence="7"/>